<evidence type="ECO:0000313" key="2">
    <source>
        <dbReference type="Proteomes" id="UP000321947"/>
    </source>
</evidence>
<accession>A0A5D3DX15</accession>
<dbReference type="Proteomes" id="UP000321947">
    <property type="component" value="Unassembled WGS sequence"/>
</dbReference>
<dbReference type="AlphaFoldDB" id="A0A5D3DX15"/>
<name>A0A5D3DX15_CUCMM</name>
<sequence>MHVGDSPSDIEAAEELFFQLFPTVNYFRLQIGIPLESIFFQASNKFPDQLVSSTSCIFTCFNKMSNVLFWIVPSTKLLKLWRLVPTKHSQIINSFGIWLKVHERSLSRSFILSSYKACVIISCNCWTDKEVIEMDCCVWFSCNTTFPLS</sequence>
<gene>
    <name evidence="1" type="ORF">E5676_scaffold289G00860</name>
</gene>
<proteinExistence type="predicted"/>
<protein>
    <submittedName>
        <fullName evidence="1">Uncharacterized protein</fullName>
    </submittedName>
</protein>
<evidence type="ECO:0000313" key="1">
    <source>
        <dbReference type="EMBL" id="TYK28171.1"/>
    </source>
</evidence>
<comment type="caution">
    <text evidence="1">The sequence shown here is derived from an EMBL/GenBank/DDBJ whole genome shotgun (WGS) entry which is preliminary data.</text>
</comment>
<reference evidence="1 2" key="1">
    <citation type="submission" date="2019-08" db="EMBL/GenBank/DDBJ databases">
        <title>Draft genome sequences of two oriental melons (Cucumis melo L. var makuwa).</title>
        <authorList>
            <person name="Kwon S.-Y."/>
        </authorList>
    </citation>
    <scope>NUCLEOTIDE SEQUENCE [LARGE SCALE GENOMIC DNA]</scope>
    <source>
        <strain evidence="2">cv. Chang Bougi</strain>
        <tissue evidence="1">Leaf</tissue>
    </source>
</reference>
<dbReference type="EMBL" id="SSTD01002353">
    <property type="protein sequence ID" value="TYK28171.1"/>
    <property type="molecule type" value="Genomic_DNA"/>
</dbReference>
<organism evidence="1 2">
    <name type="scientific">Cucumis melo var. makuwa</name>
    <name type="common">Oriental melon</name>
    <dbReference type="NCBI Taxonomy" id="1194695"/>
    <lineage>
        <taxon>Eukaryota</taxon>
        <taxon>Viridiplantae</taxon>
        <taxon>Streptophyta</taxon>
        <taxon>Embryophyta</taxon>
        <taxon>Tracheophyta</taxon>
        <taxon>Spermatophyta</taxon>
        <taxon>Magnoliopsida</taxon>
        <taxon>eudicotyledons</taxon>
        <taxon>Gunneridae</taxon>
        <taxon>Pentapetalae</taxon>
        <taxon>rosids</taxon>
        <taxon>fabids</taxon>
        <taxon>Cucurbitales</taxon>
        <taxon>Cucurbitaceae</taxon>
        <taxon>Benincaseae</taxon>
        <taxon>Cucumis</taxon>
    </lineage>
</organism>